<name>A0A1G5HRH2_9FLAO</name>
<dbReference type="RefSeq" id="WP_091142689.1">
    <property type="nucleotide sequence ID" value="NZ_FMVF01000008.1"/>
</dbReference>
<dbReference type="Proteomes" id="UP000199354">
    <property type="component" value="Unassembled WGS sequence"/>
</dbReference>
<gene>
    <name evidence="2" type="ORF">SAMN02927903_01975</name>
</gene>
<organism evidence="2 3">
    <name type="scientific">Flavobacterium caeni</name>
    <dbReference type="NCBI Taxonomy" id="490189"/>
    <lineage>
        <taxon>Bacteria</taxon>
        <taxon>Pseudomonadati</taxon>
        <taxon>Bacteroidota</taxon>
        <taxon>Flavobacteriia</taxon>
        <taxon>Flavobacteriales</taxon>
        <taxon>Flavobacteriaceae</taxon>
        <taxon>Flavobacterium</taxon>
    </lineage>
</organism>
<reference evidence="2 3" key="1">
    <citation type="submission" date="2016-10" db="EMBL/GenBank/DDBJ databases">
        <authorList>
            <person name="de Groot N.N."/>
        </authorList>
    </citation>
    <scope>NUCLEOTIDE SEQUENCE [LARGE SCALE GENOMIC DNA]</scope>
    <source>
        <strain evidence="2 3">CGMCC 1.7031</strain>
    </source>
</reference>
<dbReference type="PROSITE" id="PS51257">
    <property type="entry name" value="PROKAR_LIPOPROTEIN"/>
    <property type="match status" value="1"/>
</dbReference>
<protein>
    <submittedName>
        <fullName evidence="2">Uncharacterized protein</fullName>
    </submittedName>
</protein>
<feature type="chain" id="PRO_5011483146" evidence="1">
    <location>
        <begin position="20"/>
        <end position="61"/>
    </location>
</feature>
<keyword evidence="1" id="KW-0732">Signal</keyword>
<accession>A0A1G5HRH2</accession>
<keyword evidence="3" id="KW-1185">Reference proteome</keyword>
<feature type="signal peptide" evidence="1">
    <location>
        <begin position="1"/>
        <end position="19"/>
    </location>
</feature>
<dbReference type="EMBL" id="FMVF01000008">
    <property type="protein sequence ID" value="SCY66482.1"/>
    <property type="molecule type" value="Genomic_DNA"/>
</dbReference>
<dbReference type="AlphaFoldDB" id="A0A1G5HRH2"/>
<evidence type="ECO:0000313" key="3">
    <source>
        <dbReference type="Proteomes" id="UP000199354"/>
    </source>
</evidence>
<evidence type="ECO:0000313" key="2">
    <source>
        <dbReference type="EMBL" id="SCY66482.1"/>
    </source>
</evidence>
<proteinExistence type="predicted"/>
<evidence type="ECO:0000256" key="1">
    <source>
        <dbReference type="SAM" id="SignalP"/>
    </source>
</evidence>
<sequence length="61" mass="6854">MKKMLKMTAVFLGWTSCVAQGKCLEQQQTDEATQDATLTQKPTDTRTGLALLQNIDDIFYL</sequence>